<name>A0AA86J4C7_9CAUD</name>
<evidence type="ECO:0000313" key="1">
    <source>
        <dbReference type="EMBL" id="BES79938.1"/>
    </source>
</evidence>
<protein>
    <submittedName>
        <fullName evidence="1">Uncharacterized protein</fullName>
    </submittedName>
</protein>
<evidence type="ECO:0000313" key="2">
    <source>
        <dbReference type="Proteomes" id="UP001304813"/>
    </source>
</evidence>
<dbReference type="EMBL" id="LC779065">
    <property type="protein sequence ID" value="BES79938.1"/>
    <property type="molecule type" value="Genomic_DNA"/>
</dbReference>
<keyword evidence="2" id="KW-1185">Reference proteome</keyword>
<proteinExistence type="predicted"/>
<dbReference type="Proteomes" id="UP001304813">
    <property type="component" value="Segment"/>
</dbReference>
<organism evidence="1 2">
    <name type="scientific">Yersinia phage vB_Yru_GN1</name>
    <dbReference type="NCBI Taxonomy" id="3074381"/>
    <lineage>
        <taxon>Viruses</taxon>
        <taxon>Duplodnaviria</taxon>
        <taxon>Heunggongvirae</taxon>
        <taxon>Uroviricota</taxon>
        <taxon>Caudoviricetes</taxon>
        <taxon>Caudoviricetes incertae sedis</taxon>
        <taxon>Sepahanvirus</taxon>
        <taxon>Sepahanvirus vB-Yru-GN1</taxon>
    </lineage>
</organism>
<sequence length="65" mass="7375">MSSKLSNKSRKIINKMIKYGFGYSGSVKSIKRSLRTTDSIKRVGRRQLAVLIKNNEASSWSKVIK</sequence>
<accession>A0AA86J4C7</accession>
<reference evidence="1 2" key="1">
    <citation type="submission" date="2023-09" db="EMBL/GenBank/DDBJ databases">
        <title>Analysis of phage genome (vB_Yru_GN1) of the bacterium (Yersinia ruckeri).</title>
        <authorList>
            <person name="Ganjoor M.S."/>
            <person name="Bouzari M."/>
            <person name="Soleimani-Delfan A."/>
        </authorList>
    </citation>
    <scope>NUCLEOTIDE SEQUENCE [LARGE SCALE GENOMIC DNA]</scope>
    <source>
        <strain evidence="2">vB_Yru_GN1</strain>
    </source>
</reference>